<reference evidence="3" key="1">
    <citation type="submission" date="2022-10" db="EMBL/GenBank/DDBJ databases">
        <title>Determination and structural analysis of whole genome sequence of Sarocladium strictum F4-1.</title>
        <authorList>
            <person name="Hu L."/>
            <person name="Jiang Y."/>
        </authorList>
    </citation>
    <scope>NUCLEOTIDE SEQUENCE</scope>
    <source>
        <strain evidence="3">F4-1</strain>
    </source>
</reference>
<gene>
    <name evidence="3" type="ORF">NLU13_8073</name>
</gene>
<dbReference type="PANTHER" id="PTHR31571">
    <property type="entry name" value="ALTERED INHERITANCE OF MITOCHONDRIA PROTEIN 6"/>
    <property type="match status" value="1"/>
</dbReference>
<name>A0AA39GBL7_SARSR</name>
<dbReference type="InterPro" id="IPR017946">
    <property type="entry name" value="PLC-like_Pdiesterase_TIM-brl"/>
</dbReference>
<dbReference type="GO" id="GO:0008081">
    <property type="term" value="F:phosphoric diester hydrolase activity"/>
    <property type="evidence" value="ECO:0007669"/>
    <property type="project" value="InterPro"/>
</dbReference>
<dbReference type="GO" id="GO:0006629">
    <property type="term" value="P:lipid metabolic process"/>
    <property type="evidence" value="ECO:0007669"/>
    <property type="project" value="InterPro"/>
</dbReference>
<evidence type="ECO:0000256" key="2">
    <source>
        <dbReference type="ARBA" id="ARBA00014286"/>
    </source>
</evidence>
<dbReference type="Proteomes" id="UP001175261">
    <property type="component" value="Unassembled WGS sequence"/>
</dbReference>
<dbReference type="SUPFAM" id="SSF51695">
    <property type="entry name" value="PLC-like phosphodiesterases"/>
    <property type="match status" value="1"/>
</dbReference>
<keyword evidence="4" id="KW-1185">Reference proteome</keyword>
<proteinExistence type="inferred from homology"/>
<dbReference type="EMBL" id="JAPDFR010000008">
    <property type="protein sequence ID" value="KAK0383984.1"/>
    <property type="molecule type" value="Genomic_DNA"/>
</dbReference>
<protein>
    <recommendedName>
        <fullName evidence="2">Altered inheritance of mitochondria protein 6</fullName>
    </recommendedName>
</protein>
<comment type="caution">
    <text evidence="3">The sequence shown here is derived from an EMBL/GenBank/DDBJ whole genome shotgun (WGS) entry which is preliminary data.</text>
</comment>
<dbReference type="PANTHER" id="PTHR31571:SF1">
    <property type="entry name" value="ALTERED INHERITANCE OF MITOCHONDRIA PROTEIN 6"/>
    <property type="match status" value="1"/>
</dbReference>
<organism evidence="3 4">
    <name type="scientific">Sarocladium strictum</name>
    <name type="common">Black bundle disease fungus</name>
    <name type="synonym">Acremonium strictum</name>
    <dbReference type="NCBI Taxonomy" id="5046"/>
    <lineage>
        <taxon>Eukaryota</taxon>
        <taxon>Fungi</taxon>
        <taxon>Dikarya</taxon>
        <taxon>Ascomycota</taxon>
        <taxon>Pezizomycotina</taxon>
        <taxon>Sordariomycetes</taxon>
        <taxon>Hypocreomycetidae</taxon>
        <taxon>Hypocreales</taxon>
        <taxon>Sarocladiaceae</taxon>
        <taxon>Sarocladium</taxon>
    </lineage>
</organism>
<evidence type="ECO:0000313" key="4">
    <source>
        <dbReference type="Proteomes" id="UP001175261"/>
    </source>
</evidence>
<comment type="similarity">
    <text evidence="1">Belongs to the AIM6 family.</text>
</comment>
<sequence>MQGSSLQKTGESADVDESRLVEGLLRAADLQVQKLVRGTALELACADNGLGHGSGNQEQSRHVGLHYGGLMSIADSGERTYTWRKRMDVLSRHRFMGAICKEAGGRIGMGQRTPIFHHPQDPPKSRVSPDSSPIEEQEVHRLLGQLLDILLPFGASRRPLRCVPRWTPPQLFTGMPHAEGKAEEAVAKAGSSQRLCNDKLMCRRVSIRKPATVPEPYGQVAFATTTRIGVSQDDASIVADCQTKANEHIPRAQGIPVQPVARATDDISSCGNAWMPREDVTIGGGTDTRRGFNSAVRIFCSKVNGLTVEAGGYLSMTTEVFLNGGRNPSTYGVVGFVDFEVHNKIKQDHQISESSCITYLQALSKPGGKCSGEVNADTKGGTWQVGNNAISYHALGNKVPPKQDAVNKLYRGGALETQSVNKRNGAALNPWPFSSADSVKPTTCHSHNDYDRDMPLWAAMSAGCIAFEADVWYVRGELLVGHILPGIGRTLRAQYIEPLRAILDHNNGGAPGTQGLYPASPSQGVVLMIDFKTSDPRTLDTVSAALQPLRDGGYLSRVEGGRFVERQVTVVASGSASYDRINAGDGVPDRDVFYDAKVDAWSSKYTTANSYYASADFQDAVGSPGSVAGFTAAQKDKVRAQVQNAHAAGLKVRYYNLPGEYMWEPLLDLGVDRLNADDMSNTARLPRI</sequence>
<accession>A0AA39GBL7</accession>
<evidence type="ECO:0000256" key="1">
    <source>
        <dbReference type="ARBA" id="ARBA00008858"/>
    </source>
</evidence>
<dbReference type="InterPro" id="IPR051236">
    <property type="entry name" value="HAT_RTT109-like"/>
</dbReference>
<dbReference type="AlphaFoldDB" id="A0AA39GBL7"/>
<evidence type="ECO:0000313" key="3">
    <source>
        <dbReference type="EMBL" id="KAK0383984.1"/>
    </source>
</evidence>